<evidence type="ECO:0000313" key="2">
    <source>
        <dbReference type="EMBL" id="QGU27689.1"/>
    </source>
</evidence>
<evidence type="ECO:0000313" key="3">
    <source>
        <dbReference type="Proteomes" id="UP000422989"/>
    </source>
</evidence>
<evidence type="ECO:0000256" key="1">
    <source>
        <dbReference type="SAM" id="MobiDB-lite"/>
    </source>
</evidence>
<accession>A0A6I6E161</accession>
<feature type="region of interest" description="Disordered" evidence="1">
    <location>
        <begin position="338"/>
        <end position="366"/>
    </location>
</feature>
<name>A0A6I6E161_9MICO</name>
<dbReference type="OrthoDB" id="4900148at2"/>
<gene>
    <name evidence="2" type="ORF">D7D94_08400</name>
</gene>
<feature type="compositionally biased region" description="Polar residues" evidence="1">
    <location>
        <begin position="429"/>
        <end position="445"/>
    </location>
</feature>
<feature type="region of interest" description="Disordered" evidence="1">
    <location>
        <begin position="487"/>
        <end position="644"/>
    </location>
</feature>
<dbReference type="KEGG" id="moj:D7D94_08400"/>
<organism evidence="2 3">
    <name type="scientific">Microbacterium oryzae</name>
    <dbReference type="NCBI Taxonomy" id="743009"/>
    <lineage>
        <taxon>Bacteria</taxon>
        <taxon>Bacillati</taxon>
        <taxon>Actinomycetota</taxon>
        <taxon>Actinomycetes</taxon>
        <taxon>Micrococcales</taxon>
        <taxon>Microbacteriaceae</taxon>
        <taxon>Microbacterium</taxon>
    </lineage>
</organism>
<dbReference type="Proteomes" id="UP000422989">
    <property type="component" value="Chromosome"/>
</dbReference>
<reference evidence="2 3" key="1">
    <citation type="submission" date="2018-09" db="EMBL/GenBank/DDBJ databases">
        <title>Whole genome sequencing of Microbacterium oryzae strain MB-10T.</title>
        <authorList>
            <person name="Das S.K."/>
        </authorList>
    </citation>
    <scope>NUCLEOTIDE SEQUENCE [LARGE SCALE GENOMIC DNA]</scope>
    <source>
        <strain evidence="2 3">MB-10</strain>
    </source>
</reference>
<dbReference type="EMBL" id="CP032550">
    <property type="protein sequence ID" value="QGU27689.1"/>
    <property type="molecule type" value="Genomic_DNA"/>
</dbReference>
<keyword evidence="3" id="KW-1185">Reference proteome</keyword>
<sequence length="644" mass="70662">MPVIYMTVHPKSARLISYTVRDKPGQGDVPRVLHAAGVRCRPETSAREFARTRARHGTQGATRRSPSRYALPEEGETATHVKRTYPGGRRYWAPARVGEAATHVRHEGRQVPQAEARHVIVSFGLDEVNPDDPEQVASAFEFVVRMQRTLYPGIQAHLVGQADGDGRAFHVHIAWNATLHSDMTVDGKTYTAGRKLAGDLTNIDKVHERADRFLADHGAEYGLGPQRLPSVAERRKQTRNARDRNRGHDRTDKRRSNHDRIRDAFETAIDDPRAVTLEAWTAVMAEHGVTVTEPGWRRGKPPKIARLSYQLDGMATPVRASTLGTHYDHASTLAMLDDNAYGRPRPPRPAAVKTGPPRPVTEPTPEELTEAHAAVVTLAREEQLDAWIDDRAREDGYADGDGQLAERGFSRHNPDLRAHLHQQMAIWIQQQGKQASEPEQTTEATQPPAPAVEQRRSAFDRVVANTPSYEDLVAAANEAAAETIAQARRRPATPAPSPSAAPERAWASGVDEDAAGTLYVPHPASPAETDRVDEQAPVEHPTRRSPATQPTLDLAREHETAAQAAALSEAETDGENATGPAASPPTVPQLTDEPASAEQSRRPTQRGASPHEAPERAQRAAQRFPELQPEEDDDQASDSRQPGE</sequence>
<protein>
    <recommendedName>
        <fullName evidence="4">Relaxase</fullName>
    </recommendedName>
</protein>
<feature type="compositionally biased region" description="Basic and acidic residues" evidence="1">
    <location>
        <begin position="232"/>
        <end position="259"/>
    </location>
</feature>
<feature type="region of interest" description="Disordered" evidence="1">
    <location>
        <begin position="429"/>
        <end position="455"/>
    </location>
</feature>
<proteinExistence type="predicted"/>
<dbReference type="AlphaFoldDB" id="A0A6I6E161"/>
<feature type="region of interest" description="Disordered" evidence="1">
    <location>
        <begin position="220"/>
        <end position="259"/>
    </location>
</feature>
<evidence type="ECO:0008006" key="4">
    <source>
        <dbReference type="Google" id="ProtNLM"/>
    </source>
</evidence>